<dbReference type="AlphaFoldDB" id="A0A438HJW1"/>
<accession>A0A438HJW1</accession>
<sequence length="161" mass="17900">MIKLRFRSLKGRCTSLNEVFFIIRAEEGRSVMLDTPITEGSALVTMKPNSTLPNNNYGISEVSRLPINKMVCGVSIAKNRGIHVGNSMESHNHLVEGMEIDMHNLDNGMVKPILLNLKENSQPKISASNDSNVSILNREEIERLCSLLTSMDKPTTSWSLS</sequence>
<organism evidence="1 2">
    <name type="scientific">Vitis vinifera</name>
    <name type="common">Grape</name>
    <dbReference type="NCBI Taxonomy" id="29760"/>
    <lineage>
        <taxon>Eukaryota</taxon>
        <taxon>Viridiplantae</taxon>
        <taxon>Streptophyta</taxon>
        <taxon>Embryophyta</taxon>
        <taxon>Tracheophyta</taxon>
        <taxon>Spermatophyta</taxon>
        <taxon>Magnoliopsida</taxon>
        <taxon>eudicotyledons</taxon>
        <taxon>Gunneridae</taxon>
        <taxon>Pentapetalae</taxon>
        <taxon>rosids</taxon>
        <taxon>Vitales</taxon>
        <taxon>Vitaceae</taxon>
        <taxon>Viteae</taxon>
        <taxon>Vitis</taxon>
    </lineage>
</organism>
<evidence type="ECO:0000313" key="2">
    <source>
        <dbReference type="Proteomes" id="UP000288805"/>
    </source>
</evidence>
<proteinExistence type="predicted"/>
<dbReference type="Proteomes" id="UP000288805">
    <property type="component" value="Unassembled WGS sequence"/>
</dbReference>
<name>A0A438HJW1_VITVI</name>
<reference evidence="1 2" key="1">
    <citation type="journal article" date="2018" name="PLoS Genet.">
        <title>Population sequencing reveals clonal diversity and ancestral inbreeding in the grapevine cultivar Chardonnay.</title>
        <authorList>
            <person name="Roach M.J."/>
            <person name="Johnson D.L."/>
            <person name="Bohlmann J."/>
            <person name="van Vuuren H.J."/>
            <person name="Jones S.J."/>
            <person name="Pretorius I.S."/>
            <person name="Schmidt S.A."/>
            <person name="Borneman A.R."/>
        </authorList>
    </citation>
    <scope>NUCLEOTIDE SEQUENCE [LARGE SCALE GENOMIC DNA]</scope>
    <source>
        <strain evidence="2">cv. Chardonnay</strain>
        <tissue evidence="1">Leaf</tissue>
    </source>
</reference>
<comment type="caution">
    <text evidence="1">The sequence shown here is derived from an EMBL/GenBank/DDBJ whole genome shotgun (WGS) entry which is preliminary data.</text>
</comment>
<gene>
    <name evidence="1" type="ORF">CK203_046704</name>
</gene>
<evidence type="ECO:0000313" key="1">
    <source>
        <dbReference type="EMBL" id="RVW84741.1"/>
    </source>
</evidence>
<protein>
    <submittedName>
        <fullName evidence="1">Uncharacterized protein</fullName>
    </submittedName>
</protein>
<dbReference type="EMBL" id="QGNW01000212">
    <property type="protein sequence ID" value="RVW84741.1"/>
    <property type="molecule type" value="Genomic_DNA"/>
</dbReference>